<keyword evidence="4" id="KW-1185">Reference proteome</keyword>
<proteinExistence type="predicted"/>
<evidence type="ECO:0000259" key="2">
    <source>
        <dbReference type="Pfam" id="PF07589"/>
    </source>
</evidence>
<evidence type="ECO:0000313" key="3">
    <source>
        <dbReference type="EMBL" id="AMM40165.1"/>
    </source>
</evidence>
<dbReference type="NCBIfam" id="TIGR02595">
    <property type="entry name" value="PEP_CTERM"/>
    <property type="match status" value="1"/>
</dbReference>
<gene>
    <name evidence="3" type="ORF">HS1_000359</name>
</gene>
<keyword evidence="1" id="KW-1133">Transmembrane helix</keyword>
<reference evidence="3 4" key="1">
    <citation type="submission" date="2015-10" db="EMBL/GenBank/DDBJ databases">
        <title>Candidatus Desulfofervidus auxilii, a hydrogenotrophic sulfate-reducing bacterium involved in the thermophilic anaerobic oxidation of methane.</title>
        <authorList>
            <person name="Krukenberg V."/>
            <person name="Richter M."/>
            <person name="Wegener G."/>
        </authorList>
    </citation>
    <scope>NUCLEOTIDE SEQUENCE [LARGE SCALE GENOMIC DNA]</scope>
    <source>
        <strain evidence="3 4">HS1</strain>
    </source>
</reference>
<dbReference type="Proteomes" id="UP000070560">
    <property type="component" value="Chromosome"/>
</dbReference>
<protein>
    <submittedName>
        <fullName evidence="3">Membrane protein containing PEP-CTERM bacterial domain protein</fullName>
    </submittedName>
</protein>
<dbReference type="AlphaFoldDB" id="A0A7U4THF0"/>
<feature type="transmembrane region" description="Helical" evidence="1">
    <location>
        <begin position="253"/>
        <end position="270"/>
    </location>
</feature>
<keyword evidence="1" id="KW-0472">Membrane</keyword>
<dbReference type="KEGG" id="daw:HS1_000359"/>
<dbReference type="InterPro" id="IPR013424">
    <property type="entry name" value="Ice-binding_C"/>
</dbReference>
<sequence>MKKIIQILITAAFVLFFGIFEVSMGVPIGYVIDGDVSDWGIDLFAASSKGYLDSHLPSGGLDIDYITEDNAYNEGGWQYVGPGWTYQNYFDAEAIYFDNDQYYAYIAIIQGLPEEGYDPPGNPVNGNYSYMFKPGDIAIDVDGDSVFEYGLKVRGEGGFQQGYLYSVSGWKNVYYSQHNIANPWVIDAGTEKGAVSFVYSTEQNSHYVLEAAIPLDLLGLDANTAHSLQIHWTQECGNDYLTLKANVNPVPEPATMLLLGIGLAGLGLFGRRFRKKV</sequence>
<evidence type="ECO:0000256" key="1">
    <source>
        <dbReference type="SAM" id="Phobius"/>
    </source>
</evidence>
<dbReference type="Pfam" id="PF07589">
    <property type="entry name" value="PEP-CTERM"/>
    <property type="match status" value="1"/>
</dbReference>
<accession>A0A7U4THF0</accession>
<dbReference type="RefSeq" id="WP_066060463.1">
    <property type="nucleotide sequence ID" value="NZ_CP013015.1"/>
</dbReference>
<organism evidence="3 4">
    <name type="scientific">Desulfofervidus auxilii</name>
    <dbReference type="NCBI Taxonomy" id="1621989"/>
    <lineage>
        <taxon>Bacteria</taxon>
        <taxon>Pseudomonadati</taxon>
        <taxon>Thermodesulfobacteriota</taxon>
        <taxon>Candidatus Desulfofervidia</taxon>
        <taxon>Candidatus Desulfofervidales</taxon>
        <taxon>Candidatus Desulfofervidaceae</taxon>
        <taxon>Candidatus Desulfofervidus</taxon>
    </lineage>
</organism>
<evidence type="ECO:0000313" key="4">
    <source>
        <dbReference type="Proteomes" id="UP000070560"/>
    </source>
</evidence>
<dbReference type="EMBL" id="CP013015">
    <property type="protein sequence ID" value="AMM40165.1"/>
    <property type="molecule type" value="Genomic_DNA"/>
</dbReference>
<name>A0A7U4THF0_DESA2</name>
<keyword evidence="1" id="KW-0812">Transmembrane</keyword>
<feature type="domain" description="Ice-binding protein C-terminal" evidence="2">
    <location>
        <begin position="249"/>
        <end position="272"/>
    </location>
</feature>